<protein>
    <submittedName>
        <fullName evidence="3">NADH oxidase</fullName>
    </submittedName>
</protein>
<organism evidence="3 4">
    <name type="scientific">Entotheonella factor</name>
    <dbReference type="NCBI Taxonomy" id="1429438"/>
    <lineage>
        <taxon>Bacteria</taxon>
        <taxon>Pseudomonadati</taxon>
        <taxon>Nitrospinota/Tectimicrobiota group</taxon>
        <taxon>Candidatus Tectimicrobiota</taxon>
        <taxon>Candidatus Entotheonellia</taxon>
        <taxon>Candidatus Entotheonellales</taxon>
        <taxon>Candidatus Entotheonellaceae</taxon>
        <taxon>Candidatus Entotheonella</taxon>
    </lineage>
</organism>
<dbReference type="CDD" id="cd08291">
    <property type="entry name" value="ETR_like_1"/>
    <property type="match status" value="1"/>
</dbReference>
<evidence type="ECO:0000313" key="4">
    <source>
        <dbReference type="Proteomes" id="UP000019141"/>
    </source>
</evidence>
<evidence type="ECO:0000313" key="3">
    <source>
        <dbReference type="EMBL" id="ETW94913.1"/>
    </source>
</evidence>
<dbReference type="PANTHER" id="PTHR48106:SF18">
    <property type="entry name" value="QUINONE OXIDOREDUCTASE PIG3"/>
    <property type="match status" value="1"/>
</dbReference>
<dbReference type="SUPFAM" id="SSF50129">
    <property type="entry name" value="GroES-like"/>
    <property type="match status" value="1"/>
</dbReference>
<dbReference type="PATRIC" id="fig|1429438.4.peg.6224"/>
<dbReference type="HOGENOM" id="CLU_026673_17_2_7"/>
<keyword evidence="4" id="KW-1185">Reference proteome</keyword>
<dbReference type="GO" id="GO:0016651">
    <property type="term" value="F:oxidoreductase activity, acting on NAD(P)H"/>
    <property type="evidence" value="ECO:0007669"/>
    <property type="project" value="TreeGrafter"/>
</dbReference>
<evidence type="ECO:0000256" key="2">
    <source>
        <dbReference type="ARBA" id="ARBA00023002"/>
    </source>
</evidence>
<dbReference type="Proteomes" id="UP000019141">
    <property type="component" value="Unassembled WGS sequence"/>
</dbReference>
<reference evidence="3 4" key="1">
    <citation type="journal article" date="2014" name="Nature">
        <title>An environmental bacterial taxon with a large and distinct metabolic repertoire.</title>
        <authorList>
            <person name="Wilson M.C."/>
            <person name="Mori T."/>
            <person name="Ruckert C."/>
            <person name="Uria A.R."/>
            <person name="Helf M.J."/>
            <person name="Takada K."/>
            <person name="Gernert C."/>
            <person name="Steffens U.A."/>
            <person name="Heycke N."/>
            <person name="Schmitt S."/>
            <person name="Rinke C."/>
            <person name="Helfrich E.J."/>
            <person name="Brachmann A.O."/>
            <person name="Gurgui C."/>
            <person name="Wakimoto T."/>
            <person name="Kracht M."/>
            <person name="Crusemann M."/>
            <person name="Hentschel U."/>
            <person name="Abe I."/>
            <person name="Matsunaga S."/>
            <person name="Kalinowski J."/>
            <person name="Takeyama H."/>
            <person name="Piel J."/>
        </authorList>
    </citation>
    <scope>NUCLEOTIDE SEQUENCE [LARGE SCALE GENOMIC DNA]</scope>
    <source>
        <strain evidence="4">TSY1</strain>
    </source>
</reference>
<dbReference type="Gene3D" id="3.40.50.720">
    <property type="entry name" value="NAD(P)-binding Rossmann-like Domain"/>
    <property type="match status" value="1"/>
</dbReference>
<dbReference type="InterPro" id="IPR036291">
    <property type="entry name" value="NAD(P)-bd_dom_sf"/>
</dbReference>
<name>W4L9Z5_ENTF1</name>
<dbReference type="SUPFAM" id="SSF51735">
    <property type="entry name" value="NAD(P)-binding Rossmann-fold domains"/>
    <property type="match status" value="1"/>
</dbReference>
<dbReference type="Gene3D" id="3.90.180.10">
    <property type="entry name" value="Medium-chain alcohol dehydrogenases, catalytic domain"/>
    <property type="match status" value="1"/>
</dbReference>
<dbReference type="AlphaFoldDB" id="W4L9Z5"/>
<comment type="caution">
    <text evidence="3">The sequence shown here is derived from an EMBL/GenBank/DDBJ whole genome shotgun (WGS) entry which is preliminary data.</text>
</comment>
<sequence length="377" mass="39337">MTPTQTLQLHSTVHEDSTVTLALVEVDLPAPGADDVVVRMEAAPINPSDLGVMFARADMSTVVSDASVATHAVRATLSPEVMQGATGRIGLAIPAGNEGGGVVVAAGTSDAAQALLGKVVGIRGGAMYAQYRCIAAQDCLVLPEGTAPVDAASCFVNPLTALGMVETMRMEGHTGLVHTAAASNLGQMLQKICTADGIPLVNIVRKPEQADLMRGLGAAHVCDTSQPAFMEDLTTALAETGATLGFDATGGGALTSHILAAMESAANRDAKTFSRYGSTVHKQVYVYGSLEDGPTLLHRTYGMSWGVGGWLLTNFLRDIPPATADRLKNRVATEIKTTFASHYTKVVSLSGALNPDEIAQYSKRATGQKYLIDPTRA</sequence>
<gene>
    <name evidence="3" type="ORF">ETSY1_32835</name>
</gene>
<proteinExistence type="predicted"/>
<dbReference type="PANTHER" id="PTHR48106">
    <property type="entry name" value="QUINONE OXIDOREDUCTASE PIG3-RELATED"/>
    <property type="match status" value="1"/>
</dbReference>
<dbReference type="EMBL" id="AZHW01000986">
    <property type="protein sequence ID" value="ETW94913.1"/>
    <property type="molecule type" value="Genomic_DNA"/>
</dbReference>
<keyword evidence="1" id="KW-0521">NADP</keyword>
<accession>W4L9Z5</accession>
<dbReference type="GO" id="GO:0070402">
    <property type="term" value="F:NADPH binding"/>
    <property type="evidence" value="ECO:0007669"/>
    <property type="project" value="TreeGrafter"/>
</dbReference>
<evidence type="ECO:0000256" key="1">
    <source>
        <dbReference type="ARBA" id="ARBA00022857"/>
    </source>
</evidence>
<dbReference type="InterPro" id="IPR011032">
    <property type="entry name" value="GroES-like_sf"/>
</dbReference>
<keyword evidence="2" id="KW-0560">Oxidoreductase</keyword>